<dbReference type="SUPFAM" id="SSF159713">
    <property type="entry name" value="Dhaf3308-like"/>
    <property type="match status" value="1"/>
</dbReference>
<proteinExistence type="predicted"/>
<protein>
    <submittedName>
        <fullName evidence="3">DUF364 domain-containing protein</fullName>
    </submittedName>
</protein>
<dbReference type="Proteomes" id="UP000777265">
    <property type="component" value="Unassembled WGS sequence"/>
</dbReference>
<dbReference type="EMBL" id="JAAYEE010000081">
    <property type="protein sequence ID" value="NLW34797.1"/>
    <property type="molecule type" value="Genomic_DNA"/>
</dbReference>
<dbReference type="InterPro" id="IPR025251">
    <property type="entry name" value="DUF4213"/>
</dbReference>
<evidence type="ECO:0000313" key="4">
    <source>
        <dbReference type="Proteomes" id="UP000777265"/>
    </source>
</evidence>
<dbReference type="Gene3D" id="3.30.390.100">
    <property type="match status" value="1"/>
</dbReference>
<dbReference type="Pfam" id="PF13938">
    <property type="entry name" value="DUF4213"/>
    <property type="match status" value="1"/>
</dbReference>
<feature type="domain" description="Putative heavy-metal chelation" evidence="1">
    <location>
        <begin position="102"/>
        <end position="240"/>
    </location>
</feature>
<accession>A0A971M2B7</accession>
<dbReference type="Pfam" id="PF04016">
    <property type="entry name" value="DUF364"/>
    <property type="match status" value="1"/>
</dbReference>
<evidence type="ECO:0000313" key="3">
    <source>
        <dbReference type="EMBL" id="NLW34797.1"/>
    </source>
</evidence>
<comment type="caution">
    <text evidence="3">The sequence shown here is derived from an EMBL/GenBank/DDBJ whole genome shotgun (WGS) entry which is preliminary data.</text>
</comment>
<sequence>MKILEVLIDSIEKTDAPVKEVRRGLHWTAVISRFCGLSSTMIRDSRCHEEQQGESMDSLTDKTALGLARLSLSANITEASLGLAALNSLIGIDMEKCVDMDGLELAFKIGENKNVSVIGHFPFIERLGKAAKNLWVIEKHPGPGDYPEESSRDYLPMSDIVVISGTTLINHTLSSILALCPEDSVKILLGPTTPMATVLFDYGVDVLAGSMVIDQKVLLKEISEGANFRRLKKTGCVRYVTMVKNKEDLMPR</sequence>
<organism evidence="3 4">
    <name type="scientific">Syntrophorhabdus aromaticivorans</name>
    <dbReference type="NCBI Taxonomy" id="328301"/>
    <lineage>
        <taxon>Bacteria</taxon>
        <taxon>Pseudomonadati</taxon>
        <taxon>Thermodesulfobacteriota</taxon>
        <taxon>Syntrophorhabdia</taxon>
        <taxon>Syntrophorhabdales</taxon>
        <taxon>Syntrophorhabdaceae</taxon>
        <taxon>Syntrophorhabdus</taxon>
    </lineage>
</organism>
<feature type="domain" description="DUF4213" evidence="2">
    <location>
        <begin position="5"/>
        <end position="90"/>
    </location>
</feature>
<evidence type="ECO:0000259" key="1">
    <source>
        <dbReference type="Pfam" id="PF04016"/>
    </source>
</evidence>
<reference evidence="3" key="1">
    <citation type="journal article" date="2020" name="Biotechnol. Biofuels">
        <title>New insights from the biogas microbiome by comprehensive genome-resolved metagenomics of nearly 1600 species originating from multiple anaerobic digesters.</title>
        <authorList>
            <person name="Campanaro S."/>
            <person name="Treu L."/>
            <person name="Rodriguez-R L.M."/>
            <person name="Kovalovszki A."/>
            <person name="Ziels R.M."/>
            <person name="Maus I."/>
            <person name="Zhu X."/>
            <person name="Kougias P.G."/>
            <person name="Basile A."/>
            <person name="Luo G."/>
            <person name="Schluter A."/>
            <person name="Konstantinidis K.T."/>
            <person name="Angelidaki I."/>
        </authorList>
    </citation>
    <scope>NUCLEOTIDE SEQUENCE</scope>
    <source>
        <strain evidence="3">AS06rmzACSIP_7</strain>
    </source>
</reference>
<dbReference type="InterPro" id="IPR007161">
    <property type="entry name" value="DUF364"/>
</dbReference>
<dbReference type="Gene3D" id="3.40.50.11590">
    <property type="match status" value="1"/>
</dbReference>
<evidence type="ECO:0000259" key="2">
    <source>
        <dbReference type="Pfam" id="PF13938"/>
    </source>
</evidence>
<dbReference type="AlphaFoldDB" id="A0A971M2B7"/>
<name>A0A971M2B7_9BACT</name>
<gene>
    <name evidence="3" type="ORF">GXY80_04850</name>
</gene>
<reference evidence="3" key="2">
    <citation type="submission" date="2020-01" db="EMBL/GenBank/DDBJ databases">
        <authorList>
            <person name="Campanaro S."/>
        </authorList>
    </citation>
    <scope>NUCLEOTIDE SEQUENCE</scope>
    <source>
        <strain evidence="3">AS06rmzACSIP_7</strain>
    </source>
</reference>